<dbReference type="InterPro" id="IPR006150">
    <property type="entry name" value="Cys_repeat_1"/>
</dbReference>
<dbReference type="InterPro" id="IPR006149">
    <property type="entry name" value="EB_dom"/>
</dbReference>
<dbReference type="SMART" id="SM00289">
    <property type="entry name" value="WR1"/>
    <property type="match status" value="3"/>
</dbReference>
<feature type="domain" description="EB" evidence="2">
    <location>
        <begin position="103"/>
        <end position="150"/>
    </location>
</feature>
<evidence type="ECO:0000256" key="1">
    <source>
        <dbReference type="SAM" id="SignalP"/>
    </source>
</evidence>
<proteinExistence type="predicted"/>
<dbReference type="SUPFAM" id="SSF57196">
    <property type="entry name" value="EGF/Laminin"/>
    <property type="match status" value="1"/>
</dbReference>
<gene>
    <name evidence="3" type="ORF">AB6A40_004059</name>
</gene>
<name>A0ABD6ECI2_9BILA</name>
<comment type="caution">
    <text evidence="3">The sequence shown here is derived from an EMBL/GenBank/DDBJ whole genome shotgun (WGS) entry which is preliminary data.</text>
</comment>
<dbReference type="Pfam" id="PF01683">
    <property type="entry name" value="EB"/>
    <property type="match status" value="4"/>
</dbReference>
<evidence type="ECO:0000313" key="3">
    <source>
        <dbReference type="EMBL" id="MFH4977350.1"/>
    </source>
</evidence>
<feature type="chain" id="PRO_5044756551" description="EB domain-containing protein" evidence="1">
    <location>
        <begin position="17"/>
        <end position="426"/>
    </location>
</feature>
<protein>
    <recommendedName>
        <fullName evidence="2">EB domain-containing protein</fullName>
    </recommendedName>
</protein>
<feature type="domain" description="EB" evidence="2">
    <location>
        <begin position="20"/>
        <end position="60"/>
    </location>
</feature>
<feature type="domain" description="EB" evidence="2">
    <location>
        <begin position="257"/>
        <end position="304"/>
    </location>
</feature>
<feature type="domain" description="EB" evidence="2">
    <location>
        <begin position="323"/>
        <end position="374"/>
    </location>
</feature>
<keyword evidence="1" id="KW-0732">Signal</keyword>
<evidence type="ECO:0000313" key="4">
    <source>
        <dbReference type="Proteomes" id="UP001608902"/>
    </source>
</evidence>
<dbReference type="EMBL" id="JBGFUD010002233">
    <property type="protein sequence ID" value="MFH4977350.1"/>
    <property type="molecule type" value="Genomic_DNA"/>
</dbReference>
<sequence>MQCIWLVVALISSVNPAFTPCNGKSQLGEACDTNNDCELKGSVCLRGLCRCHAHYTEVAGEKGQPARCRRLPARIGESCTSKCREPLFCRKGQCQCVQRGSTSLINDRCVSKSHVGDRCTRHYDCTSPFSACINTKCVCISGTIQQGSRCVAAPNCPLGGRPGQPCVRRAPQNIVENFVGDADNCPHGQVCIASSESPVGHCCPVVCPLSSHVDHIYSCEMNATNPCPSDSHFCHRLTDGGFSMAVCCRRPCNALAPNALFVNGQCMARGQLNSHCITNEQCGGGESMLCKEGRCKCLEGFHPMIDALTHPTRNPSQTCTRDCQSESLSRDTSCLQAVQLEMPCFIQQQCPKNSGCYRGRCLCKCGYKNENNKCVPLPPPPTTTTQSPPPLVVPGLGVGVPPGGDFLKLIRNLITGAAPRSATLTG</sequence>
<dbReference type="PANTHER" id="PTHR39069">
    <property type="entry name" value="ECDYSONE-INDUCIBLE GENE E1, ISOFORM A"/>
    <property type="match status" value="1"/>
</dbReference>
<reference evidence="3 4" key="1">
    <citation type="submission" date="2024-08" db="EMBL/GenBank/DDBJ databases">
        <title>Gnathostoma spinigerum genome.</title>
        <authorList>
            <person name="Gonzalez-Bertolin B."/>
            <person name="Monzon S."/>
            <person name="Zaballos A."/>
            <person name="Jimenez P."/>
            <person name="Dekumyoy P."/>
            <person name="Varona S."/>
            <person name="Cuesta I."/>
            <person name="Sumanam S."/>
            <person name="Adisakwattana P."/>
            <person name="Gasser R.B."/>
            <person name="Hernandez-Gonzalez A."/>
            <person name="Young N.D."/>
            <person name="Perteguer M.J."/>
        </authorList>
    </citation>
    <scope>NUCLEOTIDE SEQUENCE [LARGE SCALE GENOMIC DNA]</scope>
    <source>
        <strain evidence="3">AL3</strain>
        <tissue evidence="3">Liver</tissue>
    </source>
</reference>
<accession>A0ABD6ECI2</accession>
<dbReference type="AlphaFoldDB" id="A0ABD6ECI2"/>
<keyword evidence="4" id="KW-1185">Reference proteome</keyword>
<dbReference type="PANTHER" id="PTHR39069:SF1">
    <property type="entry name" value="ECDYSONE-INDUCIBLE GENE E1, ISOFORM A"/>
    <property type="match status" value="1"/>
</dbReference>
<evidence type="ECO:0000259" key="2">
    <source>
        <dbReference type="Pfam" id="PF01683"/>
    </source>
</evidence>
<feature type="signal peptide" evidence="1">
    <location>
        <begin position="1"/>
        <end position="16"/>
    </location>
</feature>
<organism evidence="3 4">
    <name type="scientific">Gnathostoma spinigerum</name>
    <dbReference type="NCBI Taxonomy" id="75299"/>
    <lineage>
        <taxon>Eukaryota</taxon>
        <taxon>Metazoa</taxon>
        <taxon>Ecdysozoa</taxon>
        <taxon>Nematoda</taxon>
        <taxon>Chromadorea</taxon>
        <taxon>Rhabditida</taxon>
        <taxon>Spirurina</taxon>
        <taxon>Gnathostomatomorpha</taxon>
        <taxon>Gnathostomatoidea</taxon>
        <taxon>Gnathostomatidae</taxon>
        <taxon>Gnathostoma</taxon>
    </lineage>
</organism>
<dbReference type="Proteomes" id="UP001608902">
    <property type="component" value="Unassembled WGS sequence"/>
</dbReference>